<evidence type="ECO:0000256" key="7">
    <source>
        <dbReference type="ARBA" id="ARBA00023237"/>
    </source>
</evidence>
<protein>
    <submittedName>
        <fullName evidence="9">Outer membrane protein transport protein</fullName>
    </submittedName>
</protein>
<sequence length="428" mass="46005">MTRLNSRILLTATLLGLTAQTQIALATSGYFENAYGARSKALAGADVAFSQDAISAALNPAGLVFVGNRLDVEGEFFSPLREYSVDHAGVPTGQGQLPLTAGSHESRKNYYLIPTIGWSHKLSEDQSVGLALYGNGGMNTDYAHVQNGNGSTGVFYAGRTGVDMAQGFLEATYARSFANGRYALGISPIFAIQYFEGQGLSSFSGLSSDASKLSNNGRDYSFGVGFKVGTQAELVKNVRLGISYKSRTYMSQLSDYAGLFAGQGSFDIPSSLDTGLSWAINERITTAFDVQQIFYSEVNSVGNPLVLSPSTALGSGNGSGFGWKDVTVYKFGGQWQQNDSWIWRAGFSYGNQPIPSSQVLFNILAPAVQQWHLTGGFSHKLTTLDELTFAFMYSPENTVSGSNPLLPSQNIGLTMTQYSLSLGWSHKF</sequence>
<accession>A0A975R8N4</accession>
<dbReference type="Gene3D" id="2.40.160.60">
    <property type="entry name" value="Outer membrane protein transport protein (OMPP1/FadL/TodX)"/>
    <property type="match status" value="1"/>
</dbReference>
<dbReference type="GO" id="GO:0015483">
    <property type="term" value="F:long-chain fatty acid transporting porin activity"/>
    <property type="evidence" value="ECO:0007669"/>
    <property type="project" value="TreeGrafter"/>
</dbReference>
<keyword evidence="10" id="KW-1185">Reference proteome</keyword>
<dbReference type="KEGG" id="mpad:KEF85_12725"/>
<dbReference type="AlphaFoldDB" id="A0A975R8N4"/>
<dbReference type="GO" id="GO:0009279">
    <property type="term" value="C:cell outer membrane"/>
    <property type="evidence" value="ECO:0007669"/>
    <property type="project" value="UniProtKB-SubCell"/>
</dbReference>
<comment type="similarity">
    <text evidence="2">Belongs to the OmpP1/FadL family.</text>
</comment>
<gene>
    <name evidence="9" type="ORF">KEF85_12725</name>
</gene>
<comment type="subcellular location">
    <subcellularLocation>
        <location evidence="1">Cell outer membrane</location>
        <topology evidence="1">Multi-pass membrane protein</topology>
    </subcellularLocation>
</comment>
<dbReference type="Proteomes" id="UP000676649">
    <property type="component" value="Chromosome"/>
</dbReference>
<keyword evidence="3" id="KW-1134">Transmembrane beta strand</keyword>
<dbReference type="EMBL" id="CP073754">
    <property type="protein sequence ID" value="QWF70202.1"/>
    <property type="molecule type" value="Genomic_DNA"/>
</dbReference>
<evidence type="ECO:0000256" key="2">
    <source>
        <dbReference type="ARBA" id="ARBA00008163"/>
    </source>
</evidence>
<feature type="signal peptide" evidence="8">
    <location>
        <begin position="1"/>
        <end position="26"/>
    </location>
</feature>
<reference evidence="9" key="1">
    <citation type="submission" date="2021-04" db="EMBL/GenBank/DDBJ databases">
        <title>Draft genome sequence data of methanotrophic Methylovulum sp. strain S1L and Methylomonas sp. strain S2AM isolated from boreal lake water columns.</title>
        <authorList>
            <person name="Rissanen A.J."/>
            <person name="Mangayil R."/>
            <person name="Svenning M.M."/>
            <person name="Khanongnuch R."/>
        </authorList>
    </citation>
    <scope>NUCLEOTIDE SEQUENCE</scope>
    <source>
        <strain evidence="9">S2AM</strain>
    </source>
</reference>
<evidence type="ECO:0000256" key="4">
    <source>
        <dbReference type="ARBA" id="ARBA00022692"/>
    </source>
</evidence>
<evidence type="ECO:0000313" key="10">
    <source>
        <dbReference type="Proteomes" id="UP000676649"/>
    </source>
</evidence>
<name>A0A975R8N4_9GAMM</name>
<evidence type="ECO:0000256" key="1">
    <source>
        <dbReference type="ARBA" id="ARBA00004571"/>
    </source>
</evidence>
<organism evidence="9 10">
    <name type="scientific">Methylomonas paludis</name>
    <dbReference type="NCBI Taxonomy" id="1173101"/>
    <lineage>
        <taxon>Bacteria</taxon>
        <taxon>Pseudomonadati</taxon>
        <taxon>Pseudomonadota</taxon>
        <taxon>Gammaproteobacteria</taxon>
        <taxon>Methylococcales</taxon>
        <taxon>Methylococcaceae</taxon>
        <taxon>Methylomonas</taxon>
    </lineage>
</organism>
<evidence type="ECO:0000256" key="3">
    <source>
        <dbReference type="ARBA" id="ARBA00022452"/>
    </source>
</evidence>
<keyword evidence="7" id="KW-0998">Cell outer membrane</keyword>
<feature type="chain" id="PRO_5037469216" evidence="8">
    <location>
        <begin position="27"/>
        <end position="428"/>
    </location>
</feature>
<evidence type="ECO:0000256" key="8">
    <source>
        <dbReference type="SAM" id="SignalP"/>
    </source>
</evidence>
<evidence type="ECO:0000313" key="9">
    <source>
        <dbReference type="EMBL" id="QWF70202.1"/>
    </source>
</evidence>
<dbReference type="SUPFAM" id="SSF56935">
    <property type="entry name" value="Porins"/>
    <property type="match status" value="1"/>
</dbReference>
<dbReference type="InterPro" id="IPR005017">
    <property type="entry name" value="OMPP1/FadL/TodX"/>
</dbReference>
<keyword evidence="5 8" id="KW-0732">Signal</keyword>
<dbReference type="RefSeq" id="WP_215581131.1">
    <property type="nucleotide sequence ID" value="NZ_CP073754.1"/>
</dbReference>
<dbReference type="PANTHER" id="PTHR35093:SF8">
    <property type="entry name" value="OUTER MEMBRANE PROTEIN NMB0088-RELATED"/>
    <property type="match status" value="1"/>
</dbReference>
<keyword evidence="6" id="KW-0472">Membrane</keyword>
<proteinExistence type="inferred from homology"/>
<dbReference type="PANTHER" id="PTHR35093">
    <property type="entry name" value="OUTER MEMBRANE PROTEIN NMB0088-RELATED"/>
    <property type="match status" value="1"/>
</dbReference>
<keyword evidence="4" id="KW-0812">Transmembrane</keyword>
<dbReference type="Pfam" id="PF03349">
    <property type="entry name" value="Toluene_X"/>
    <property type="match status" value="1"/>
</dbReference>
<evidence type="ECO:0000256" key="6">
    <source>
        <dbReference type="ARBA" id="ARBA00023136"/>
    </source>
</evidence>
<evidence type="ECO:0000256" key="5">
    <source>
        <dbReference type="ARBA" id="ARBA00022729"/>
    </source>
</evidence>